<dbReference type="Gene3D" id="3.50.50.60">
    <property type="entry name" value="FAD/NAD(P)-binding domain"/>
    <property type="match status" value="1"/>
</dbReference>
<dbReference type="Gene3D" id="3.30.9.10">
    <property type="entry name" value="D-Amino Acid Oxidase, subunit A, domain 2"/>
    <property type="match status" value="1"/>
</dbReference>
<dbReference type="OrthoDB" id="9801699at2"/>
<keyword evidence="3" id="KW-0274">FAD</keyword>
<dbReference type="SUPFAM" id="SSF51905">
    <property type="entry name" value="FAD/NAD(P)-binding domain"/>
    <property type="match status" value="1"/>
</dbReference>
<comment type="similarity">
    <text evidence="5">Belongs to the L2HGDH family.</text>
</comment>
<protein>
    <submittedName>
        <fullName evidence="7">Hydroxyglutarate oxidase</fullName>
    </submittedName>
</protein>
<comment type="caution">
    <text evidence="7">The sequence shown here is derived from an EMBL/GenBank/DDBJ whole genome shotgun (WGS) entry which is preliminary data.</text>
</comment>
<evidence type="ECO:0000256" key="4">
    <source>
        <dbReference type="ARBA" id="ARBA00023002"/>
    </source>
</evidence>
<dbReference type="InterPro" id="IPR036188">
    <property type="entry name" value="FAD/NAD-bd_sf"/>
</dbReference>
<evidence type="ECO:0000313" key="8">
    <source>
        <dbReference type="Proteomes" id="UP000027219"/>
    </source>
</evidence>
<comment type="cofactor">
    <cofactor evidence="1">
        <name>FAD</name>
        <dbReference type="ChEBI" id="CHEBI:57692"/>
    </cofactor>
</comment>
<dbReference type="GO" id="GO:0005737">
    <property type="term" value="C:cytoplasm"/>
    <property type="evidence" value="ECO:0007669"/>
    <property type="project" value="TreeGrafter"/>
</dbReference>
<keyword evidence="4" id="KW-0560">Oxidoreductase</keyword>
<dbReference type="EMBL" id="JFFR01000002">
    <property type="protein sequence ID" value="KDN29940.1"/>
    <property type="molecule type" value="Genomic_DNA"/>
</dbReference>
<organism evidence="7 8">
    <name type="scientific">Vibrio fortis</name>
    <dbReference type="NCBI Taxonomy" id="212667"/>
    <lineage>
        <taxon>Bacteria</taxon>
        <taxon>Pseudomonadati</taxon>
        <taxon>Pseudomonadota</taxon>
        <taxon>Gammaproteobacteria</taxon>
        <taxon>Vibrionales</taxon>
        <taxon>Vibrionaceae</taxon>
        <taxon>Vibrio</taxon>
    </lineage>
</organism>
<dbReference type="Pfam" id="PF01266">
    <property type="entry name" value="DAO"/>
    <property type="match status" value="1"/>
</dbReference>
<dbReference type="PANTHER" id="PTHR43104">
    <property type="entry name" value="L-2-HYDROXYGLUTARATE DEHYDROGENASE, MITOCHONDRIAL"/>
    <property type="match status" value="1"/>
</dbReference>
<evidence type="ECO:0000256" key="2">
    <source>
        <dbReference type="ARBA" id="ARBA00022630"/>
    </source>
</evidence>
<dbReference type="Proteomes" id="UP000027219">
    <property type="component" value="Unassembled WGS sequence"/>
</dbReference>
<dbReference type="NCBIfam" id="NF008726">
    <property type="entry name" value="PRK11728.1"/>
    <property type="match status" value="1"/>
</dbReference>
<dbReference type="PANTHER" id="PTHR43104:SF2">
    <property type="entry name" value="L-2-HYDROXYGLUTARATE DEHYDROGENASE, MITOCHONDRIAL"/>
    <property type="match status" value="1"/>
</dbReference>
<proteinExistence type="inferred from homology"/>
<dbReference type="STRING" id="212667.VFDL14_04175"/>
<evidence type="ECO:0000256" key="3">
    <source>
        <dbReference type="ARBA" id="ARBA00022827"/>
    </source>
</evidence>
<name>A0A066US76_9VIBR</name>
<keyword evidence="2" id="KW-0285">Flavoprotein</keyword>
<accession>A0A066US76</accession>
<dbReference type="RefSeq" id="WP_032548899.1">
    <property type="nucleotide sequence ID" value="NZ_JFFR01000002.1"/>
</dbReference>
<evidence type="ECO:0000313" key="7">
    <source>
        <dbReference type="EMBL" id="KDN29940.1"/>
    </source>
</evidence>
<reference evidence="7 8" key="1">
    <citation type="submission" date="2014-02" db="EMBL/GenBank/DDBJ databases">
        <title>Vibrio fortis Dalian14 Genome Sequencing.</title>
        <authorList>
            <person name="Wang Y."/>
            <person name="Song L."/>
            <person name="Liu G."/>
            <person name="Ding J."/>
        </authorList>
    </citation>
    <scope>NUCLEOTIDE SEQUENCE [LARGE SCALE GENOMIC DNA]</scope>
    <source>
        <strain evidence="7 8">Dalian14</strain>
    </source>
</reference>
<dbReference type="AlphaFoldDB" id="A0A066US76"/>
<dbReference type="InterPro" id="IPR006076">
    <property type="entry name" value="FAD-dep_OxRdtase"/>
</dbReference>
<sequence>MEKVYDYVVVGGGIVGVSTAWQLQSRFPDKSILLIEKESGFSHHQTGHNSGVIHAGVYYAPGSLKAEFCKAGVEATTTFCAKHDIPVENCGKLLVATSQQEVERMHALYLRCHENGLDVELIDEQELKRREPNIVGLGAIAVSTTSIVNYRLVTEKMAEEFVSAGGTVSLNTEVTGLNESPERIVVTANINQQATSYAGNFLVVCSGLMADRLTRMMGIETDFQIVPYRGEYYRLPEKYNDIVNHLIYPIPDPDLPFLGVHLTRMIDGSVTVGPNAVQGWKREGYGKINFSVRDVMDMVRFPGFWKVTAKHLKTGLIETKNSWWKPGYLKLVNKYCPQIKVEDLEPYPAGIRAQAVLKDGTLVHDFLFAESERSLHVCNAPSPAATSAIPIGGYICDKIIEKQQLEISSDSLAQQDNKTASEVA</sequence>
<gene>
    <name evidence="7" type="ORF">VFDL14_04175</name>
</gene>
<feature type="domain" description="FAD dependent oxidoreductase" evidence="6">
    <location>
        <begin position="6"/>
        <end position="397"/>
    </location>
</feature>
<evidence type="ECO:0000256" key="1">
    <source>
        <dbReference type="ARBA" id="ARBA00001974"/>
    </source>
</evidence>
<evidence type="ECO:0000256" key="5">
    <source>
        <dbReference type="ARBA" id="ARBA00037941"/>
    </source>
</evidence>
<dbReference type="GO" id="GO:0047545">
    <property type="term" value="F:(S)-2-hydroxyglutarate dehydrogenase activity"/>
    <property type="evidence" value="ECO:0007669"/>
    <property type="project" value="TreeGrafter"/>
</dbReference>
<keyword evidence="8" id="KW-1185">Reference proteome</keyword>
<evidence type="ECO:0000259" key="6">
    <source>
        <dbReference type="Pfam" id="PF01266"/>
    </source>
</evidence>